<feature type="region of interest" description="Disordered" evidence="3">
    <location>
        <begin position="50"/>
        <end position="86"/>
    </location>
</feature>
<keyword evidence="2 4" id="KW-0472">Membrane</keyword>
<evidence type="ECO:0000256" key="2">
    <source>
        <dbReference type="ARBA" id="ARBA00023136"/>
    </source>
</evidence>
<proteinExistence type="predicted"/>
<accession>A0ABP0Y562</accession>
<sequence length="220" mass="24758">MQSRLHVMIKEKRCKKTKPERHSSGSPLPSSSLFLSILFTVRASMADRVHPTDDSLHSDSASNSSLNSGVSLPPPPKSPPPGTDVIHIPKDQVYRVPPPENTARFNLYTRRNHRPSPCRRLLCSILLLVTLLLVLSSILFFLLFRPVSPRNSILAISINGIKPNTTSISPQFNVTIRAENPNKNIGIYYEKNSSVAVYFSDVMLCEKRDDYGSKARRIWY</sequence>
<keyword evidence="4" id="KW-0812">Transmembrane</keyword>
<dbReference type="EMBL" id="OZ021736">
    <property type="protein sequence ID" value="CAK9314093.1"/>
    <property type="molecule type" value="Genomic_DNA"/>
</dbReference>
<evidence type="ECO:0000313" key="6">
    <source>
        <dbReference type="Proteomes" id="UP001642487"/>
    </source>
</evidence>
<evidence type="ECO:0000256" key="1">
    <source>
        <dbReference type="ARBA" id="ARBA00004370"/>
    </source>
</evidence>
<evidence type="ECO:0008006" key="7">
    <source>
        <dbReference type="Google" id="ProtNLM"/>
    </source>
</evidence>
<name>A0ABP0Y562_9ROSI</name>
<organism evidence="5 6">
    <name type="scientific">Citrullus colocynthis</name>
    <name type="common">colocynth</name>
    <dbReference type="NCBI Taxonomy" id="252529"/>
    <lineage>
        <taxon>Eukaryota</taxon>
        <taxon>Viridiplantae</taxon>
        <taxon>Streptophyta</taxon>
        <taxon>Embryophyta</taxon>
        <taxon>Tracheophyta</taxon>
        <taxon>Spermatophyta</taxon>
        <taxon>Magnoliopsida</taxon>
        <taxon>eudicotyledons</taxon>
        <taxon>Gunneridae</taxon>
        <taxon>Pentapetalae</taxon>
        <taxon>rosids</taxon>
        <taxon>fabids</taxon>
        <taxon>Cucurbitales</taxon>
        <taxon>Cucurbitaceae</taxon>
        <taxon>Benincaseae</taxon>
        <taxon>Citrullus</taxon>
    </lineage>
</organism>
<evidence type="ECO:0000313" key="5">
    <source>
        <dbReference type="EMBL" id="CAK9314093.1"/>
    </source>
</evidence>
<protein>
    <recommendedName>
        <fullName evidence="7">Late embryogenesis abundant protein LEA-2 subgroup domain-containing protein</fullName>
    </recommendedName>
</protein>
<keyword evidence="6" id="KW-1185">Reference proteome</keyword>
<gene>
    <name evidence="5" type="ORF">CITCOLO1_LOCUS5834</name>
</gene>
<feature type="compositionally biased region" description="Pro residues" evidence="3">
    <location>
        <begin position="72"/>
        <end position="82"/>
    </location>
</feature>
<keyword evidence="4" id="KW-1133">Transmembrane helix</keyword>
<evidence type="ECO:0000256" key="4">
    <source>
        <dbReference type="SAM" id="Phobius"/>
    </source>
</evidence>
<feature type="transmembrane region" description="Helical" evidence="4">
    <location>
        <begin position="121"/>
        <end position="144"/>
    </location>
</feature>
<reference evidence="5 6" key="1">
    <citation type="submission" date="2024-03" db="EMBL/GenBank/DDBJ databases">
        <authorList>
            <person name="Gkanogiannis A."/>
            <person name="Becerra Lopez-Lavalle L."/>
        </authorList>
    </citation>
    <scope>NUCLEOTIDE SEQUENCE [LARGE SCALE GENOMIC DNA]</scope>
</reference>
<comment type="subcellular location">
    <subcellularLocation>
        <location evidence="1">Membrane</location>
    </subcellularLocation>
</comment>
<feature type="compositionally biased region" description="Low complexity" evidence="3">
    <location>
        <begin position="58"/>
        <end position="71"/>
    </location>
</feature>
<dbReference type="InterPro" id="IPR044839">
    <property type="entry name" value="NDR1-like"/>
</dbReference>
<dbReference type="PANTHER" id="PTHR31234:SF2">
    <property type="entry name" value="OS05G0199100 PROTEIN"/>
    <property type="match status" value="1"/>
</dbReference>
<evidence type="ECO:0000256" key="3">
    <source>
        <dbReference type="SAM" id="MobiDB-lite"/>
    </source>
</evidence>
<dbReference type="PANTHER" id="PTHR31234">
    <property type="entry name" value="LATE EMBRYOGENESIS ABUNDANT (LEA) HYDROXYPROLINE-RICH GLYCOPROTEIN FAMILY"/>
    <property type="match status" value="1"/>
</dbReference>
<dbReference type="Proteomes" id="UP001642487">
    <property type="component" value="Chromosome 2"/>
</dbReference>